<evidence type="ECO:0000256" key="8">
    <source>
        <dbReference type="SAM" id="Phobius"/>
    </source>
</evidence>
<evidence type="ECO:0000256" key="6">
    <source>
        <dbReference type="RuleBase" id="RU004374"/>
    </source>
</evidence>
<dbReference type="InterPro" id="IPR023398">
    <property type="entry name" value="TIF_eIF4e-like"/>
</dbReference>
<keyword evidence="2 6" id="KW-0396">Initiation factor</keyword>
<protein>
    <submittedName>
        <fullName evidence="10">IF4E-domain-containing protein</fullName>
    </submittedName>
</protein>
<dbReference type="PANTHER" id="PTHR11960:SF8">
    <property type="entry name" value="EUKARYOTIC TRANSLATION INITIATION FACTOR 4E1-RELATED"/>
    <property type="match status" value="1"/>
</dbReference>
<dbReference type="GO" id="GO:0006417">
    <property type="term" value="P:regulation of translation"/>
    <property type="evidence" value="ECO:0007669"/>
    <property type="project" value="UniProtKB-KW"/>
</dbReference>
<organism evidence="10 11">
    <name type="scientific">Choiromyces venosus 120613-1</name>
    <dbReference type="NCBI Taxonomy" id="1336337"/>
    <lineage>
        <taxon>Eukaryota</taxon>
        <taxon>Fungi</taxon>
        <taxon>Dikarya</taxon>
        <taxon>Ascomycota</taxon>
        <taxon>Pezizomycotina</taxon>
        <taxon>Pezizomycetes</taxon>
        <taxon>Pezizales</taxon>
        <taxon>Tuberaceae</taxon>
        <taxon>Choiromyces</taxon>
    </lineage>
</organism>
<keyword evidence="8" id="KW-1133">Transmembrane helix</keyword>
<keyword evidence="3" id="KW-0810">Translation regulation</keyword>
<evidence type="ECO:0000256" key="5">
    <source>
        <dbReference type="ARBA" id="ARBA00022917"/>
    </source>
</evidence>
<dbReference type="AlphaFoldDB" id="A0A3N4JK86"/>
<dbReference type="OrthoDB" id="590761at2759"/>
<reference evidence="10 11" key="1">
    <citation type="journal article" date="2018" name="Nat. Ecol. Evol.">
        <title>Pezizomycetes genomes reveal the molecular basis of ectomycorrhizal truffle lifestyle.</title>
        <authorList>
            <person name="Murat C."/>
            <person name="Payen T."/>
            <person name="Noel B."/>
            <person name="Kuo A."/>
            <person name="Morin E."/>
            <person name="Chen J."/>
            <person name="Kohler A."/>
            <person name="Krizsan K."/>
            <person name="Balestrini R."/>
            <person name="Da Silva C."/>
            <person name="Montanini B."/>
            <person name="Hainaut M."/>
            <person name="Levati E."/>
            <person name="Barry K.W."/>
            <person name="Belfiori B."/>
            <person name="Cichocki N."/>
            <person name="Clum A."/>
            <person name="Dockter R.B."/>
            <person name="Fauchery L."/>
            <person name="Guy J."/>
            <person name="Iotti M."/>
            <person name="Le Tacon F."/>
            <person name="Lindquist E.A."/>
            <person name="Lipzen A."/>
            <person name="Malagnac F."/>
            <person name="Mello A."/>
            <person name="Molinier V."/>
            <person name="Miyauchi S."/>
            <person name="Poulain J."/>
            <person name="Riccioni C."/>
            <person name="Rubini A."/>
            <person name="Sitrit Y."/>
            <person name="Splivallo R."/>
            <person name="Traeger S."/>
            <person name="Wang M."/>
            <person name="Zifcakova L."/>
            <person name="Wipf D."/>
            <person name="Zambonelli A."/>
            <person name="Paolocci F."/>
            <person name="Nowrousian M."/>
            <person name="Ottonello S."/>
            <person name="Baldrian P."/>
            <person name="Spatafora J.W."/>
            <person name="Henrissat B."/>
            <person name="Nagy L.G."/>
            <person name="Aury J.M."/>
            <person name="Wincker P."/>
            <person name="Grigoriev I.V."/>
            <person name="Bonfante P."/>
            <person name="Martin F.M."/>
        </authorList>
    </citation>
    <scope>NUCLEOTIDE SEQUENCE [LARGE SCALE GENOMIC DNA]</scope>
    <source>
        <strain evidence="10 11">120613-1</strain>
    </source>
</reference>
<name>A0A3N4JK86_9PEZI</name>
<comment type="similarity">
    <text evidence="1 6">Belongs to the eukaryotic initiation factor 4E family.</text>
</comment>
<feature type="compositionally biased region" description="Acidic residues" evidence="7">
    <location>
        <begin position="45"/>
        <end position="55"/>
    </location>
</feature>
<dbReference type="InterPro" id="IPR001040">
    <property type="entry name" value="TIF_eIF_4E"/>
</dbReference>
<evidence type="ECO:0000313" key="10">
    <source>
        <dbReference type="EMBL" id="RPA98672.1"/>
    </source>
</evidence>
<sequence length="333" mass="37346">MDEAHLDTVDGDENSSPIATYSESSDPLAPSTTISSQVDNHTQTDDEDEDEDELGEGEVAEDTITVFHNPKTFNVKHPLIHKWTLWYTKPSSGRPGESWADLLYEIQTFDSIEEFWGYICAPSNLPSKSDYHLFKHGIRPAWEDSANKSGGRFSFMPRERRHVDTQWLDTLLTVVGETLEPDGVREVQGVVVNVRKWPTRISCWTRTTGTGWGNMDGLMALGKQFKKVLKLKNGEKLEFVGHDESASSGSSRGKASISIRGGRGGVGGGCVVLSCRVTVSWDFVKLCLLTRALQLFYQLYRGKMFLSAYPVYHSLFVSFFFSFLTFSTIRTLS</sequence>
<dbReference type="SUPFAM" id="SSF55418">
    <property type="entry name" value="eIF4e-like"/>
    <property type="match status" value="1"/>
</dbReference>
<feature type="compositionally biased region" description="Polar residues" evidence="7">
    <location>
        <begin position="14"/>
        <end position="41"/>
    </location>
</feature>
<dbReference type="STRING" id="1336337.A0A3N4JK86"/>
<accession>A0A3N4JK86</accession>
<dbReference type="GO" id="GO:0003743">
    <property type="term" value="F:translation initiation factor activity"/>
    <property type="evidence" value="ECO:0007669"/>
    <property type="project" value="UniProtKB-KW"/>
</dbReference>
<evidence type="ECO:0000256" key="3">
    <source>
        <dbReference type="ARBA" id="ARBA00022845"/>
    </source>
</evidence>
<feature type="transmembrane region" description="Helical" evidence="8">
    <location>
        <begin position="311"/>
        <end position="329"/>
    </location>
</feature>
<feature type="region of interest" description="Disordered" evidence="7">
    <location>
        <begin position="1"/>
        <end position="55"/>
    </location>
</feature>
<evidence type="ECO:0000256" key="7">
    <source>
        <dbReference type="SAM" id="MobiDB-lite"/>
    </source>
</evidence>
<dbReference type="GO" id="GO:0016281">
    <property type="term" value="C:eukaryotic translation initiation factor 4F complex"/>
    <property type="evidence" value="ECO:0007669"/>
    <property type="project" value="TreeGrafter"/>
</dbReference>
<evidence type="ECO:0000313" key="9">
    <source>
        <dbReference type="EMBL" id="RPA90341.1"/>
    </source>
</evidence>
<keyword evidence="8" id="KW-0812">Transmembrane</keyword>
<dbReference type="Proteomes" id="UP000276215">
    <property type="component" value="Unassembled WGS sequence"/>
</dbReference>
<evidence type="ECO:0000256" key="2">
    <source>
        <dbReference type="ARBA" id="ARBA00022540"/>
    </source>
</evidence>
<dbReference type="GO" id="GO:0000340">
    <property type="term" value="F:RNA 7-methylguanosine cap binding"/>
    <property type="evidence" value="ECO:0007669"/>
    <property type="project" value="TreeGrafter"/>
</dbReference>
<evidence type="ECO:0000256" key="4">
    <source>
        <dbReference type="ARBA" id="ARBA00022884"/>
    </source>
</evidence>
<keyword evidence="4 6" id="KW-0694">RNA-binding</keyword>
<gene>
    <name evidence="10" type="ORF">L873DRAFT_1686864</name>
    <name evidence="9" type="ORF">L873DRAFT_1718217</name>
</gene>
<keyword evidence="11" id="KW-1185">Reference proteome</keyword>
<proteinExistence type="inferred from homology"/>
<dbReference type="Pfam" id="PF01652">
    <property type="entry name" value="IF4E"/>
    <property type="match status" value="1"/>
</dbReference>
<keyword evidence="8" id="KW-0472">Membrane</keyword>
<evidence type="ECO:0000256" key="1">
    <source>
        <dbReference type="ARBA" id="ARBA00009860"/>
    </source>
</evidence>
<dbReference type="PANTHER" id="PTHR11960">
    <property type="entry name" value="EUKARYOTIC TRANSLATION INITIATION FACTOR 4E RELATED"/>
    <property type="match status" value="1"/>
</dbReference>
<dbReference type="Gene3D" id="3.30.760.10">
    <property type="entry name" value="RNA Cap, Translation Initiation Factor Eif4e"/>
    <property type="match status" value="1"/>
</dbReference>
<dbReference type="EMBL" id="ML120394">
    <property type="protein sequence ID" value="RPA98672.1"/>
    <property type="molecule type" value="Genomic_DNA"/>
</dbReference>
<evidence type="ECO:0000313" key="11">
    <source>
        <dbReference type="Proteomes" id="UP000276215"/>
    </source>
</evidence>
<dbReference type="EMBL" id="ML120529">
    <property type="protein sequence ID" value="RPA90341.1"/>
    <property type="molecule type" value="Genomic_DNA"/>
</dbReference>
<keyword evidence="5 6" id="KW-0648">Protein biosynthesis</keyword>